<accession>A0A2Z5ZBY5</accession>
<dbReference type="KEGG" id="vg:65108247"/>
<name>A0A2Z5ZBY5_9CAUD</name>
<evidence type="ECO:0000313" key="1">
    <source>
        <dbReference type="EMBL" id="BBC78108.1"/>
    </source>
</evidence>
<dbReference type="Pfam" id="PF23830">
    <property type="entry name" value="DUF7200"/>
    <property type="match status" value="1"/>
</dbReference>
<dbReference type="InterPro" id="IPR055624">
    <property type="entry name" value="DUF7200"/>
</dbReference>
<evidence type="ECO:0000313" key="2">
    <source>
        <dbReference type="Proteomes" id="UP000250157"/>
    </source>
</evidence>
<protein>
    <submittedName>
        <fullName evidence="1">Uncharacterized protein</fullName>
    </submittedName>
</protein>
<reference evidence="1 2" key="1">
    <citation type="submission" date="2018-02" db="EMBL/GenBank/DDBJ databases">
        <title>Full genome sequencing of a novel polyvalent bacteriophage as one of T4-Family member.</title>
        <authorList>
            <person name="Kawasaki T."/>
            <person name="Saad A.M."/>
            <person name="Yamada T."/>
        </authorList>
    </citation>
    <scope>NUCLEOTIDE SEQUENCE [LARGE SCALE GENOMIC DNA]</scope>
    <source>
        <strain evidence="1 2">EcS1</strain>
    </source>
</reference>
<dbReference type="Proteomes" id="UP000250157">
    <property type="component" value="Segment"/>
</dbReference>
<keyword evidence="2" id="KW-1185">Reference proteome</keyword>
<dbReference type="EMBL" id="LC371242">
    <property type="protein sequence ID" value="BBC78108.1"/>
    <property type="molecule type" value="Genomic_DNA"/>
</dbReference>
<sequence>MKINTASLVVLGLGQFTVDGDMGVWFDEEDYGVYWETHVSMLNVKQYPSLWENFKETAYEEAAEFEITFDEFCKILEKVFQLYYVIKG</sequence>
<organism evidence="1 2">
    <name type="scientific">Escherichia phage EcS1</name>
    <dbReference type="NCBI Taxonomy" id="2083276"/>
    <lineage>
        <taxon>Viruses</taxon>
        <taxon>Duplodnaviria</taxon>
        <taxon>Heunggongvirae</taxon>
        <taxon>Uroviricota</taxon>
        <taxon>Caudoviricetes</taxon>
        <taxon>Pantevenvirales</taxon>
        <taxon>Straboviridae</taxon>
        <taxon>Tevenvirinae</taxon>
        <taxon>Kagamiyamavirus</taxon>
        <taxon>Kagamiyamavirus ecs1</taxon>
    </lineage>
</organism>
<dbReference type="GeneID" id="65108247"/>
<dbReference type="RefSeq" id="YP_010090755.1">
    <property type="nucleotide sequence ID" value="NC_055721.1"/>
</dbReference>
<proteinExistence type="predicted"/>